<comment type="similarity">
    <text evidence="3">Belongs to the TO family.</text>
</comment>
<evidence type="ECO:0000256" key="2">
    <source>
        <dbReference type="ARBA" id="ARBA00023108"/>
    </source>
</evidence>
<sequence>MKLPLISIYLSLVSVALGVKLPPSFMQCDVKQSDFQQCLTKAVENAIRQMNRPLKEVHLLNLEPLEIPAMTVAAGSQILYSQQVFKNMRVSGFNETTCSKVEFDSATKILKLDCTVPRFRLEFDYEVNGRLFLVSIYGKGSGWAVFVGNRMKLTFKLGEYEKKGKKYYNVVKQELKMRMTDIEFNLENLFDGDEEAADRVKKIIKENALEIFGDVKPGYEEAFGLIFASIFDRFLGKVPAAYLFGEK</sequence>
<dbReference type="GO" id="GO:0005615">
    <property type="term" value="C:extracellular space"/>
    <property type="evidence" value="ECO:0007669"/>
    <property type="project" value="TreeGrafter"/>
</dbReference>
<name>A0AA38I9G9_9CUCU</name>
<dbReference type="GO" id="GO:0007623">
    <property type="term" value="P:circadian rhythm"/>
    <property type="evidence" value="ECO:0007669"/>
    <property type="project" value="UniProtKB-ARBA"/>
</dbReference>
<dbReference type="Gene3D" id="3.15.10.30">
    <property type="entry name" value="Haemolymph juvenile hormone binding protein"/>
    <property type="match status" value="1"/>
</dbReference>
<keyword evidence="6" id="KW-1185">Reference proteome</keyword>
<dbReference type="SMART" id="SM00700">
    <property type="entry name" value="JHBP"/>
    <property type="match status" value="1"/>
</dbReference>
<dbReference type="InterPro" id="IPR038606">
    <property type="entry name" value="To_sf"/>
</dbReference>
<keyword evidence="2" id="KW-0090">Biological rhythms</keyword>
<gene>
    <name evidence="5" type="ORF">Zmor_017294</name>
</gene>
<feature type="chain" id="PRO_5041364820" evidence="4">
    <location>
        <begin position="19"/>
        <end position="247"/>
    </location>
</feature>
<organism evidence="5 6">
    <name type="scientific">Zophobas morio</name>
    <dbReference type="NCBI Taxonomy" id="2755281"/>
    <lineage>
        <taxon>Eukaryota</taxon>
        <taxon>Metazoa</taxon>
        <taxon>Ecdysozoa</taxon>
        <taxon>Arthropoda</taxon>
        <taxon>Hexapoda</taxon>
        <taxon>Insecta</taxon>
        <taxon>Pterygota</taxon>
        <taxon>Neoptera</taxon>
        <taxon>Endopterygota</taxon>
        <taxon>Coleoptera</taxon>
        <taxon>Polyphaga</taxon>
        <taxon>Cucujiformia</taxon>
        <taxon>Tenebrionidae</taxon>
        <taxon>Zophobas</taxon>
    </lineage>
</organism>
<dbReference type="Proteomes" id="UP001168821">
    <property type="component" value="Unassembled WGS sequence"/>
</dbReference>
<protein>
    <submittedName>
        <fullName evidence="5">Uncharacterized protein</fullName>
    </submittedName>
</protein>
<dbReference type="FunFam" id="3.15.10.30:FF:000001">
    <property type="entry name" value="Takeout-like protein 1"/>
    <property type="match status" value="1"/>
</dbReference>
<accession>A0AA38I9G9</accession>
<evidence type="ECO:0000313" key="6">
    <source>
        <dbReference type="Proteomes" id="UP001168821"/>
    </source>
</evidence>
<dbReference type="AlphaFoldDB" id="A0AA38I9G9"/>
<dbReference type="PANTHER" id="PTHR11008:SF32">
    <property type="entry name" value="CIRCADIAN CLOCK-CONTROLLED PROTEIN DAYWAKE-RELATED"/>
    <property type="match status" value="1"/>
</dbReference>
<dbReference type="InterPro" id="IPR010562">
    <property type="entry name" value="Haemolymph_juvenile_hormone-bd"/>
</dbReference>
<evidence type="ECO:0000313" key="5">
    <source>
        <dbReference type="EMBL" id="KAJ3651244.1"/>
    </source>
</evidence>
<comment type="caution">
    <text evidence="5">The sequence shown here is derived from an EMBL/GenBank/DDBJ whole genome shotgun (WGS) entry which is preliminary data.</text>
</comment>
<keyword evidence="1 4" id="KW-0732">Signal</keyword>
<evidence type="ECO:0000256" key="3">
    <source>
        <dbReference type="ARBA" id="ARBA00060902"/>
    </source>
</evidence>
<dbReference type="EMBL" id="JALNTZ010000005">
    <property type="protein sequence ID" value="KAJ3651244.1"/>
    <property type="molecule type" value="Genomic_DNA"/>
</dbReference>
<evidence type="ECO:0000256" key="4">
    <source>
        <dbReference type="SAM" id="SignalP"/>
    </source>
</evidence>
<feature type="signal peptide" evidence="4">
    <location>
        <begin position="1"/>
        <end position="18"/>
    </location>
</feature>
<dbReference type="PANTHER" id="PTHR11008">
    <property type="entry name" value="PROTEIN TAKEOUT-LIKE PROTEIN"/>
    <property type="match status" value="1"/>
</dbReference>
<dbReference type="Pfam" id="PF06585">
    <property type="entry name" value="JHBP"/>
    <property type="match status" value="1"/>
</dbReference>
<evidence type="ECO:0000256" key="1">
    <source>
        <dbReference type="ARBA" id="ARBA00022729"/>
    </source>
</evidence>
<proteinExistence type="inferred from homology"/>
<reference evidence="5" key="1">
    <citation type="journal article" date="2023" name="G3 (Bethesda)">
        <title>Whole genome assemblies of Zophobas morio and Tenebrio molitor.</title>
        <authorList>
            <person name="Kaur S."/>
            <person name="Stinson S.A."/>
            <person name="diCenzo G.C."/>
        </authorList>
    </citation>
    <scope>NUCLEOTIDE SEQUENCE</scope>
    <source>
        <strain evidence="5">QUZm001</strain>
    </source>
</reference>